<dbReference type="Pfam" id="PF04069">
    <property type="entry name" value="OpuAC"/>
    <property type="match status" value="1"/>
</dbReference>
<evidence type="ECO:0000256" key="3">
    <source>
        <dbReference type="ARBA" id="ARBA00022777"/>
    </source>
</evidence>
<proteinExistence type="predicted"/>
<dbReference type="PANTHER" id="PTHR43289:SF34">
    <property type="entry name" value="SERINE_THREONINE-PROTEIN KINASE YBDM-RELATED"/>
    <property type="match status" value="1"/>
</dbReference>
<dbReference type="CDD" id="cd14014">
    <property type="entry name" value="STKc_PknB_like"/>
    <property type="match status" value="1"/>
</dbReference>
<dbReference type="Gene3D" id="1.10.510.10">
    <property type="entry name" value="Transferase(Phosphotransferase) domain 1"/>
    <property type="match status" value="1"/>
</dbReference>
<keyword evidence="1" id="KW-0808">Transferase</keyword>
<dbReference type="EMBL" id="VYTZ01000003">
    <property type="protein sequence ID" value="KAA9380085.1"/>
    <property type="molecule type" value="Genomic_DNA"/>
</dbReference>
<dbReference type="SMART" id="SM00220">
    <property type="entry name" value="S_TKc"/>
    <property type="match status" value="1"/>
</dbReference>
<reference evidence="8 9" key="1">
    <citation type="submission" date="2019-09" db="EMBL/GenBank/DDBJ databases">
        <title>Screening of Novel Bioactive Compounds from Soil-Associated.</title>
        <authorList>
            <person name="Gong X."/>
        </authorList>
    </citation>
    <scope>NUCLEOTIDE SEQUENCE [LARGE SCALE GENOMIC DNA]</scope>
    <source>
        <strain evidence="8 9">Gxj-6</strain>
    </source>
</reference>
<sequence length="680" mass="73772">MTNRSSSALPSLKPLAKSDPSRVGKYRLVGRLGTGGMGVVYAGVDRSGRRAAVKLIHNVLAADEEFRARFTREVAILGRIEGACVARVLGADTAAERPWLATEYIPGPTLEDHIQNHGRITSDWLFGLAAGLAEAIVAIHQAGVVHRDLKPSNVILSPDGPRVVDFGISRALDHTAMTRTGLVIGSPGWISPEEYRGEEAGPAADVYSWALLVAHAATGRLPYGTGRPEVLALKVLNNRVDTSTIPHQLGDLVNTALSKNPFERPTAVDVLDGVVEAWRAYDGETASSGVNPVGEVTARLTRTWVMPDHATATWPAKGSPVVVSAYRHWDIAAVISATALIATVVVSQANNDRAAPARKTAEIGVDAGASSPTTAMTTGKTNGTESSAIPQEGTSKPCAPFTVAVNGWVGSEANAALIEYVAGKYLGCRVVKKYMNEERSWQQLDAGKVDAILENWAHPDLKEKYIHQRKTVVSAGLTGTKGVIGWYVPAWMAAKYPDITNWRNLNKYAPLFRSRKSGNQGQLLEGDPSFISNDRALIKNLKLDYKMVYSGSEAALVEAFRKAEKEKTPLLGWFYEPMWLFAELDLVKINLPAHTAGCDYDPAEVACDYPRYQLDKIVSKKFARSGSPAYTLIKKFTWSNNDQNLVASYIVVDKMTPADAAAKWVETNSDKVKEWLPLNA</sequence>
<feature type="compositionally biased region" description="Low complexity" evidence="6">
    <location>
        <begin position="373"/>
        <end position="384"/>
    </location>
</feature>
<feature type="region of interest" description="Disordered" evidence="6">
    <location>
        <begin position="367"/>
        <end position="393"/>
    </location>
</feature>
<dbReference type="GO" id="GO:0043190">
    <property type="term" value="C:ATP-binding cassette (ABC) transporter complex"/>
    <property type="evidence" value="ECO:0007669"/>
    <property type="project" value="InterPro"/>
</dbReference>
<evidence type="ECO:0000256" key="5">
    <source>
        <dbReference type="PROSITE-ProRule" id="PRU10141"/>
    </source>
</evidence>
<dbReference type="RefSeq" id="WP_150933302.1">
    <property type="nucleotide sequence ID" value="NZ_VYTZ01000003.1"/>
</dbReference>
<organism evidence="8 9">
    <name type="scientific">Microbispora cellulosiformans</name>
    <dbReference type="NCBI Taxonomy" id="2614688"/>
    <lineage>
        <taxon>Bacteria</taxon>
        <taxon>Bacillati</taxon>
        <taxon>Actinomycetota</taxon>
        <taxon>Actinomycetes</taxon>
        <taxon>Streptosporangiales</taxon>
        <taxon>Streptosporangiaceae</taxon>
        <taxon>Microbispora</taxon>
    </lineage>
</organism>
<keyword evidence="3 8" id="KW-0418">Kinase</keyword>
<dbReference type="SUPFAM" id="SSF53850">
    <property type="entry name" value="Periplasmic binding protein-like II"/>
    <property type="match status" value="1"/>
</dbReference>
<dbReference type="PROSITE" id="PS50011">
    <property type="entry name" value="PROTEIN_KINASE_DOM"/>
    <property type="match status" value="1"/>
</dbReference>
<dbReference type="InterPro" id="IPR007210">
    <property type="entry name" value="ABC_Gly_betaine_transp_sub-bd"/>
</dbReference>
<keyword evidence="4 5" id="KW-0067">ATP-binding</keyword>
<dbReference type="Gene3D" id="3.30.200.20">
    <property type="entry name" value="Phosphorylase Kinase, domain 1"/>
    <property type="match status" value="1"/>
</dbReference>
<name>A0A5J5K650_9ACTN</name>
<evidence type="ECO:0000256" key="1">
    <source>
        <dbReference type="ARBA" id="ARBA00022679"/>
    </source>
</evidence>
<dbReference type="GO" id="GO:0022857">
    <property type="term" value="F:transmembrane transporter activity"/>
    <property type="evidence" value="ECO:0007669"/>
    <property type="project" value="InterPro"/>
</dbReference>
<dbReference type="GO" id="GO:0004674">
    <property type="term" value="F:protein serine/threonine kinase activity"/>
    <property type="evidence" value="ECO:0007669"/>
    <property type="project" value="TreeGrafter"/>
</dbReference>
<dbReference type="PANTHER" id="PTHR43289">
    <property type="entry name" value="MITOGEN-ACTIVATED PROTEIN KINASE KINASE KINASE 20-RELATED"/>
    <property type="match status" value="1"/>
</dbReference>
<dbReference type="Gene3D" id="3.40.190.10">
    <property type="entry name" value="Periplasmic binding protein-like II"/>
    <property type="match status" value="1"/>
</dbReference>
<gene>
    <name evidence="8" type="ORF">F5972_10800</name>
</gene>
<keyword evidence="2 5" id="KW-0547">Nucleotide-binding</keyword>
<dbReference type="InterPro" id="IPR000719">
    <property type="entry name" value="Prot_kinase_dom"/>
</dbReference>
<evidence type="ECO:0000256" key="6">
    <source>
        <dbReference type="SAM" id="MobiDB-lite"/>
    </source>
</evidence>
<protein>
    <submittedName>
        <fullName evidence="8">Protein kinase</fullName>
    </submittedName>
</protein>
<dbReference type="InterPro" id="IPR011009">
    <property type="entry name" value="Kinase-like_dom_sf"/>
</dbReference>
<dbReference type="CDD" id="cd13643">
    <property type="entry name" value="PBP2_BCP_2"/>
    <property type="match status" value="1"/>
</dbReference>
<accession>A0A5J5K650</accession>
<dbReference type="Pfam" id="PF00069">
    <property type="entry name" value="Pkinase"/>
    <property type="match status" value="1"/>
</dbReference>
<evidence type="ECO:0000256" key="2">
    <source>
        <dbReference type="ARBA" id="ARBA00022741"/>
    </source>
</evidence>
<dbReference type="Proteomes" id="UP000327011">
    <property type="component" value="Unassembled WGS sequence"/>
</dbReference>
<evidence type="ECO:0000259" key="7">
    <source>
        <dbReference type="PROSITE" id="PS50011"/>
    </source>
</evidence>
<dbReference type="Gene3D" id="3.40.190.100">
    <property type="entry name" value="Glycine betaine-binding periplasmic protein, domain 2"/>
    <property type="match status" value="1"/>
</dbReference>
<dbReference type="PROSITE" id="PS00107">
    <property type="entry name" value="PROTEIN_KINASE_ATP"/>
    <property type="match status" value="1"/>
</dbReference>
<evidence type="ECO:0000313" key="9">
    <source>
        <dbReference type="Proteomes" id="UP000327011"/>
    </source>
</evidence>
<dbReference type="PROSITE" id="PS00108">
    <property type="entry name" value="PROTEIN_KINASE_ST"/>
    <property type="match status" value="1"/>
</dbReference>
<dbReference type="InterPro" id="IPR017441">
    <property type="entry name" value="Protein_kinase_ATP_BS"/>
</dbReference>
<evidence type="ECO:0000313" key="8">
    <source>
        <dbReference type="EMBL" id="KAA9380085.1"/>
    </source>
</evidence>
<evidence type="ECO:0000256" key="4">
    <source>
        <dbReference type="ARBA" id="ARBA00022840"/>
    </source>
</evidence>
<keyword evidence="9" id="KW-1185">Reference proteome</keyword>
<feature type="domain" description="Protein kinase" evidence="7">
    <location>
        <begin position="26"/>
        <end position="279"/>
    </location>
</feature>
<dbReference type="SUPFAM" id="SSF56112">
    <property type="entry name" value="Protein kinase-like (PK-like)"/>
    <property type="match status" value="1"/>
</dbReference>
<dbReference type="InterPro" id="IPR008271">
    <property type="entry name" value="Ser/Thr_kinase_AS"/>
</dbReference>
<dbReference type="GO" id="GO:0005524">
    <property type="term" value="F:ATP binding"/>
    <property type="evidence" value="ECO:0007669"/>
    <property type="project" value="UniProtKB-UniRule"/>
</dbReference>
<comment type="caution">
    <text evidence="8">The sequence shown here is derived from an EMBL/GenBank/DDBJ whole genome shotgun (WGS) entry which is preliminary data.</text>
</comment>
<dbReference type="AlphaFoldDB" id="A0A5J5K650"/>
<feature type="binding site" evidence="5">
    <location>
        <position position="54"/>
    </location>
    <ligand>
        <name>ATP</name>
        <dbReference type="ChEBI" id="CHEBI:30616"/>
    </ligand>
</feature>